<dbReference type="EMBL" id="DS469536">
    <property type="protein sequence ID" value="EDO45324.1"/>
    <property type="molecule type" value="Genomic_DNA"/>
</dbReference>
<dbReference type="InParanoid" id="A7RT40"/>
<dbReference type="OMA" id="REINSSW"/>
<sequence length="714" mass="80233">MGRSNEEKLWYIKIESGKGFLHKGGKRIQQFSNVIGAKKSSATVRGRGGKEVTRDVVELEFAHNATKPTRSVMLYPEFFNQFDCDGDLRKIACRSAEGLARELCGKIQALKELPSVDEATESSTTQTAPNHNTTPPVQKRQTPPLFATSDAKRSKKDDKDGCILDLRQRCDEHLIDNLVHFIPIEKLVLPPKQRQSREVNKTFLDDLQKQLRAKPSGSYQILSVLVKDVQEKQLFDKERMRAGYEYEVLGGTHLMLATQKMHAEDPTNVHFSGRVAKVYVGLSDEEARFVGADHNNTGGFRHDLTFKDELEICRTELFGTANQDLSQDPPEPSEKWREVCAELLNKKRANLSEHFTISRMSGNEWIELQKLHQMWEAGEVKDQGKVKAGDVIKYGKPVLRQSHLKEICNLTNDDSLYLLKKVTNKEMSLTEFAKAAREAKRLRPIQEAIMEYFKVDWDELSNKLGKSVSPKNLLNFVGCDLEKSHSFQKFLGHIKHVMDPEEGNIGPEIIKSNSGGNGIIITGMDTIHQNVADLPRFQGVSFTIAKETDERTAKDIIKMVAKVNFTKLTSFSISLITKIDDVKHLKEVMTAEGATSSKSGHFYIKSKASLITYVLGHWSVARQEGPSIAEVEEVADHDNGIATLARKCCCKSDSVLLFIPSAIAMATILQEGRNCIMVSIESEKELLRSRVLADLENLEDNVEDNVDEERGSTN</sequence>
<feature type="region of interest" description="Disordered" evidence="1">
    <location>
        <begin position="115"/>
        <end position="158"/>
    </location>
</feature>
<gene>
    <name evidence="2" type="ORF">NEMVEDRAFT_v1g240480</name>
</gene>
<evidence type="ECO:0000313" key="3">
    <source>
        <dbReference type="Proteomes" id="UP000001593"/>
    </source>
</evidence>
<reference evidence="2 3" key="1">
    <citation type="journal article" date="2007" name="Science">
        <title>Sea anemone genome reveals ancestral eumetazoan gene repertoire and genomic organization.</title>
        <authorList>
            <person name="Putnam N.H."/>
            <person name="Srivastava M."/>
            <person name="Hellsten U."/>
            <person name="Dirks B."/>
            <person name="Chapman J."/>
            <person name="Salamov A."/>
            <person name="Terry A."/>
            <person name="Shapiro H."/>
            <person name="Lindquist E."/>
            <person name="Kapitonov V.V."/>
            <person name="Jurka J."/>
            <person name="Genikhovich G."/>
            <person name="Grigoriev I.V."/>
            <person name="Lucas S.M."/>
            <person name="Steele R.E."/>
            <person name="Finnerty J.R."/>
            <person name="Technau U."/>
            <person name="Martindale M.Q."/>
            <person name="Rokhsar D.S."/>
        </authorList>
    </citation>
    <scope>NUCLEOTIDE SEQUENCE [LARGE SCALE GENOMIC DNA]</scope>
    <source>
        <strain evidence="3">CH2 X CH6</strain>
    </source>
</reference>
<keyword evidence="3" id="KW-1185">Reference proteome</keyword>
<dbReference type="AlphaFoldDB" id="A7RT40"/>
<protein>
    <submittedName>
        <fullName evidence="2">Uncharacterized protein</fullName>
    </submittedName>
</protein>
<dbReference type="OrthoDB" id="5988050at2759"/>
<dbReference type="HOGENOM" id="CLU_386993_0_0_1"/>
<proteinExistence type="predicted"/>
<dbReference type="KEGG" id="nve:5517434"/>
<accession>A7RT40</accession>
<name>A7RT40_NEMVE</name>
<evidence type="ECO:0000256" key="1">
    <source>
        <dbReference type="SAM" id="MobiDB-lite"/>
    </source>
</evidence>
<feature type="compositionally biased region" description="Polar residues" evidence="1">
    <location>
        <begin position="121"/>
        <end position="141"/>
    </location>
</feature>
<organism evidence="2 3">
    <name type="scientific">Nematostella vectensis</name>
    <name type="common">Starlet sea anemone</name>
    <dbReference type="NCBI Taxonomy" id="45351"/>
    <lineage>
        <taxon>Eukaryota</taxon>
        <taxon>Metazoa</taxon>
        <taxon>Cnidaria</taxon>
        <taxon>Anthozoa</taxon>
        <taxon>Hexacorallia</taxon>
        <taxon>Actiniaria</taxon>
        <taxon>Edwardsiidae</taxon>
        <taxon>Nematostella</taxon>
    </lineage>
</organism>
<dbReference type="eggNOG" id="ENOG502S8P7">
    <property type="taxonomic scope" value="Eukaryota"/>
</dbReference>
<evidence type="ECO:0000313" key="2">
    <source>
        <dbReference type="EMBL" id="EDO45324.1"/>
    </source>
</evidence>
<dbReference type="Proteomes" id="UP000001593">
    <property type="component" value="Unassembled WGS sequence"/>
</dbReference>